<evidence type="ECO:0000256" key="3">
    <source>
        <dbReference type="SAM" id="MobiDB-lite"/>
    </source>
</evidence>
<dbReference type="Gene3D" id="2.160.20.110">
    <property type="match status" value="1"/>
</dbReference>
<sequence length="1393" mass="149634">MRKKFVRGVAYVMCATLTVTAVPPWAVYAETGTETKSYSSVATPSEASLDTEIEGEEIVKEEDLPEVEPEKIPTVDPETIEMPVTDPVDSATPSEAVEPTFTDIKKALTASLLSSSPSSSSLGDIWDSWSGKTSFEFLSGGQGEGTEEKPYLIKTKAQLMGLSELSAMGMTVPDAEGADYTGDYSGCYFALGSNIDLQGVNWIPIGFYRDSTENSGEVPYPFSGNFNGNGYTIKNIKLASFSGYNNVGLFGSVKDAVIENMTIVPDSSEIKGNDRTGVVTGYAADSIIKDVTVKNAYISSTGISGGIAGELSGSVIENAACEKVMIDAADGADVIYAGGIAGIASDSSIVDCEVSTGDGTTARIQGTGYIGGIVGYQNATDILNTHVSGTIGGYHSAAIGGITGRYAAGKLKVARFEGTIGNSQLGSMAREGTFIGTRQGAATNFNFVDDVAYLFADTESKISANVCGSEIIDDNDYTYDAHIGYWHSGDLYYTLVQGGAKKSSSDQYFYEELENGILTVMDEETGDYTLDHFAPNSLGHPVRGYLLTVDQIDTIANGQNFYDIASMEVRGNSQYSKTIDKEKRGAIGAGSVVSITTSPNNTDTEKFQMEGSPTYTNAKGKKRSTTYSDGSHSYNFTMPDEDISVSAVYKKVAVSINVNPETYTFQVSQTRTGNRKNPSKTMEIRNKEGKLIARHINGALEQGTQVQPVNISALIDANNDVFDNRVKWGIDDPELIRLAKNDDEETDGYTAKSASISLNMESAFFTDIIQEAEKKQAEESYQYKIPNTIYGAGHQNGGVAVLTAQTRPSTSFEGKPCTDNCRINVTFQIIDNTLVATEGAVLDKTALTYTVTRTLTGDRTAPEEKITVTAPQSLTATFTPDYFSKDEVTWTSSDPAVLTVSQDAQAYREASISAIKDAKWIKDIITTDDGIRNNDIYEKIQGSGNREATITVVGKDKLGNQASAVCQVKVDFTTNDQTRIVPEGIILSQTALSYKLGYQKAGDINSQTVKKTGFEAKKLTAIVLPVLERTAEHEPYNETVVWTSSDPGAVMVDQSGTVTPVDGADWIKEALLGAPYKGKKTAEIAAVTSDGKKIASCSITLTFQAECIEADRETEQFDLVLTKSGRRSNPTLTWRGGESKIFAASIYSTNEKSVLWKSSDNGILTVNKNGSVAPVVLNRNKEVTAGWIKEAINKQSNTETAAADIYALSSDGNLSDPVHVILTFKVVDQTYSSGGSSGGGGGGARSVGVTTAGNTKGPAAPAGAVTGTWTQLASGKWIFATDWTYSDEWAYISNPYAGNGQEPASWFRFDKDGFMITGWQTDADGNTYYLRSASDGTQGQMLTGWQYIDNTWYYFNPVSDGTRGKLLTNTVTPDGYTVNEKGQWNKDVEVVTV</sequence>
<feature type="repeat" description="Cell wall-binding" evidence="2">
    <location>
        <begin position="1342"/>
        <end position="1361"/>
    </location>
</feature>
<keyword evidence="4" id="KW-0732">Signal</keyword>
<comment type="caution">
    <text evidence="5">The sequence shown here is derived from an EMBL/GenBank/DDBJ whole genome shotgun (WGS) entry which is preliminary data.</text>
</comment>
<feature type="compositionally biased region" description="Gly residues" evidence="3">
    <location>
        <begin position="1235"/>
        <end position="1245"/>
    </location>
</feature>
<evidence type="ECO:0000256" key="2">
    <source>
        <dbReference type="PROSITE-ProRule" id="PRU00591"/>
    </source>
</evidence>
<dbReference type="PROSITE" id="PS51170">
    <property type="entry name" value="CW"/>
    <property type="match status" value="1"/>
</dbReference>
<keyword evidence="6" id="KW-1185">Reference proteome</keyword>
<feature type="compositionally biased region" description="Low complexity" evidence="3">
    <location>
        <begin position="1246"/>
        <end position="1261"/>
    </location>
</feature>
<evidence type="ECO:0000313" key="5">
    <source>
        <dbReference type="EMBL" id="MDW2798769.1"/>
    </source>
</evidence>
<feature type="region of interest" description="Disordered" evidence="3">
    <location>
        <begin position="1234"/>
        <end position="1261"/>
    </location>
</feature>
<dbReference type="RefSeq" id="WP_318064976.1">
    <property type="nucleotide sequence ID" value="NZ_JAWONS010000221.1"/>
</dbReference>
<feature type="chain" id="PRO_5046708023" description="BIG2 domain-containing protein" evidence="4">
    <location>
        <begin position="22"/>
        <end position="1393"/>
    </location>
</feature>
<gene>
    <name evidence="5" type="ORF">RZO55_14415</name>
</gene>
<dbReference type="Gene3D" id="2.10.270.10">
    <property type="entry name" value="Cholin Binding"/>
    <property type="match status" value="1"/>
</dbReference>
<dbReference type="InterPro" id="IPR018337">
    <property type="entry name" value="Cell_wall/Cho-bd_repeat"/>
</dbReference>
<evidence type="ECO:0000313" key="6">
    <source>
        <dbReference type="Proteomes" id="UP001276854"/>
    </source>
</evidence>
<dbReference type="EMBL" id="JAWONS010000221">
    <property type="protein sequence ID" value="MDW2798769.1"/>
    <property type="molecule type" value="Genomic_DNA"/>
</dbReference>
<proteinExistence type="predicted"/>
<evidence type="ECO:0000256" key="4">
    <source>
        <dbReference type="SAM" id="SignalP"/>
    </source>
</evidence>
<dbReference type="Pfam" id="PF01473">
    <property type="entry name" value="Choline_bind_1"/>
    <property type="match status" value="2"/>
</dbReference>
<name>A0ABU4GMF4_9CLOT</name>
<reference evidence="5 6" key="1">
    <citation type="submission" date="2023-10" db="EMBL/GenBank/DDBJ databases">
        <title>A novel Glycoside Hydrolase 43-Like Enzyme from Clostrdium boliviensis is an Endo-xylanase, and a Candidate for Xylooligosaccharides Production from Different Xylan Substrates.</title>
        <authorList>
            <person name="Alvarez M.T."/>
            <person name="Rocabado-Villegas L.R."/>
            <person name="Salas-Veizaga D.M."/>
            <person name="Linares-Pasten J.A."/>
            <person name="Gudmundsdottir E.E."/>
            <person name="Hreggvidsson G.O."/>
            <person name="Adlercreutz P."/>
            <person name="Nordberg Karlsson E."/>
        </authorList>
    </citation>
    <scope>NUCLEOTIDE SEQUENCE [LARGE SCALE GENOMIC DNA]</scope>
    <source>
        <strain evidence="5 6">E-1</strain>
    </source>
</reference>
<accession>A0ABU4GMF4</accession>
<evidence type="ECO:0000256" key="1">
    <source>
        <dbReference type="ARBA" id="ARBA00022737"/>
    </source>
</evidence>
<feature type="region of interest" description="Disordered" evidence="3">
    <location>
        <begin position="594"/>
        <end position="628"/>
    </location>
</feature>
<feature type="signal peptide" evidence="4">
    <location>
        <begin position="1"/>
        <end position="21"/>
    </location>
</feature>
<dbReference type="Proteomes" id="UP001276854">
    <property type="component" value="Unassembled WGS sequence"/>
</dbReference>
<dbReference type="Gene3D" id="2.60.40.1080">
    <property type="match status" value="2"/>
</dbReference>
<evidence type="ECO:0008006" key="7">
    <source>
        <dbReference type="Google" id="ProtNLM"/>
    </source>
</evidence>
<organism evidence="5 6">
    <name type="scientific">Clostridium boliviensis</name>
    <dbReference type="NCBI Taxonomy" id="318465"/>
    <lineage>
        <taxon>Bacteria</taxon>
        <taxon>Bacillati</taxon>
        <taxon>Bacillota</taxon>
        <taxon>Clostridia</taxon>
        <taxon>Eubacteriales</taxon>
        <taxon>Clostridiaceae</taxon>
        <taxon>Clostridium</taxon>
    </lineage>
</organism>
<keyword evidence="1" id="KW-0677">Repeat</keyword>
<dbReference type="SUPFAM" id="SSF69360">
    <property type="entry name" value="Cell wall binding repeat"/>
    <property type="match status" value="1"/>
</dbReference>
<protein>
    <recommendedName>
        <fullName evidence="7">BIG2 domain-containing protein</fullName>
    </recommendedName>
</protein>